<reference evidence="2 3" key="1">
    <citation type="submission" date="2019-10" db="EMBL/GenBank/DDBJ databases">
        <title>Gracilibacillus sp. nov. isolated from rice seeds.</title>
        <authorList>
            <person name="He S."/>
        </authorList>
    </citation>
    <scope>NUCLEOTIDE SEQUENCE [LARGE SCALE GENOMIC DNA]</scope>
    <source>
        <strain evidence="2 3">TD8</strain>
    </source>
</reference>
<accession>A0A7C8L8B4</accession>
<dbReference type="OrthoDB" id="2970575at2"/>
<keyword evidence="1" id="KW-1133">Transmembrane helix</keyword>
<evidence type="ECO:0008006" key="4">
    <source>
        <dbReference type="Google" id="ProtNLM"/>
    </source>
</evidence>
<evidence type="ECO:0000313" key="3">
    <source>
        <dbReference type="Proteomes" id="UP000480246"/>
    </source>
</evidence>
<dbReference type="AlphaFoldDB" id="A0A7C8L8B4"/>
<feature type="transmembrane region" description="Helical" evidence="1">
    <location>
        <begin position="72"/>
        <end position="101"/>
    </location>
</feature>
<proteinExistence type="predicted"/>
<keyword evidence="3" id="KW-1185">Reference proteome</keyword>
<keyword evidence="1" id="KW-0812">Transmembrane</keyword>
<protein>
    <recommendedName>
        <fullName evidence="4">MFS transporter</fullName>
    </recommendedName>
</protein>
<dbReference type="RefSeq" id="WP_153402165.1">
    <property type="nucleotide sequence ID" value="NZ_ML762426.1"/>
</dbReference>
<organism evidence="2 3">
    <name type="scientific">Gracilibacillus oryzae</name>
    <dbReference type="NCBI Taxonomy" id="1672701"/>
    <lineage>
        <taxon>Bacteria</taxon>
        <taxon>Bacillati</taxon>
        <taxon>Bacillota</taxon>
        <taxon>Bacilli</taxon>
        <taxon>Bacillales</taxon>
        <taxon>Bacillaceae</taxon>
        <taxon>Gracilibacillus</taxon>
    </lineage>
</organism>
<dbReference type="EMBL" id="WEID01000028">
    <property type="protein sequence ID" value="KAB8138069.1"/>
    <property type="molecule type" value="Genomic_DNA"/>
</dbReference>
<sequence length="106" mass="11994">MVRKIFGWTGAVFFLAAIISGIAGVRVYGSELFVFYGLGLIGFVWSIAGRFWKVAKPVPETPLFRAVERVSFYGNLVITVFFFPPLLMLWGTLLDWLIAWLKGMLE</sequence>
<dbReference type="Proteomes" id="UP000480246">
    <property type="component" value="Unassembled WGS sequence"/>
</dbReference>
<feature type="transmembrane region" description="Helical" evidence="1">
    <location>
        <begin position="6"/>
        <end position="25"/>
    </location>
</feature>
<evidence type="ECO:0000313" key="2">
    <source>
        <dbReference type="EMBL" id="KAB8138069.1"/>
    </source>
</evidence>
<name>A0A7C8L8B4_9BACI</name>
<gene>
    <name evidence="2" type="ORF">F9U64_06375</name>
</gene>
<feature type="transmembrane region" description="Helical" evidence="1">
    <location>
        <begin position="32"/>
        <end position="52"/>
    </location>
</feature>
<evidence type="ECO:0000256" key="1">
    <source>
        <dbReference type="SAM" id="Phobius"/>
    </source>
</evidence>
<comment type="caution">
    <text evidence="2">The sequence shown here is derived from an EMBL/GenBank/DDBJ whole genome shotgun (WGS) entry which is preliminary data.</text>
</comment>
<keyword evidence="1" id="KW-0472">Membrane</keyword>